<dbReference type="EMBL" id="WJXZ01000005">
    <property type="protein sequence ID" value="MRS61637.1"/>
    <property type="molecule type" value="Genomic_DNA"/>
</dbReference>
<comment type="caution">
    <text evidence="1">The sequence shown here is derived from an EMBL/GenBank/DDBJ whole genome shotgun (WGS) entry which is preliminary data.</text>
</comment>
<gene>
    <name evidence="1" type="ORF">GJJ30_10090</name>
</gene>
<dbReference type="OrthoDB" id="9829613at2"/>
<proteinExistence type="predicted"/>
<dbReference type="Proteomes" id="UP000441754">
    <property type="component" value="Unassembled WGS sequence"/>
</dbReference>
<evidence type="ECO:0000313" key="2">
    <source>
        <dbReference type="Proteomes" id="UP000441754"/>
    </source>
</evidence>
<evidence type="ECO:0000313" key="1">
    <source>
        <dbReference type="EMBL" id="MRS61637.1"/>
    </source>
</evidence>
<dbReference type="AlphaFoldDB" id="A0A7K0EIK2"/>
<reference evidence="1 2" key="1">
    <citation type="journal article" date="2018" name="Antonie Van Leeuwenhoek">
        <title>Larkinella terrae sp. nov., isolated from soil on Jeju Island, South Korea.</title>
        <authorList>
            <person name="Ten L.N."/>
            <person name="Jeon J."/>
            <person name="Park S.J."/>
            <person name="Park S."/>
            <person name="Lee S.Y."/>
            <person name="Kim M.K."/>
            <person name="Jung H.Y."/>
        </authorList>
    </citation>
    <scope>NUCLEOTIDE SEQUENCE [LARGE SCALE GENOMIC DNA]</scope>
    <source>
        <strain evidence="1 2">KCTC 52001</strain>
    </source>
</reference>
<accession>A0A7K0EIK2</accession>
<dbReference type="RefSeq" id="WP_154175026.1">
    <property type="nucleotide sequence ID" value="NZ_WJXZ01000005.1"/>
</dbReference>
<organism evidence="1 2">
    <name type="scientific">Larkinella terrae</name>
    <dbReference type="NCBI Taxonomy" id="2025311"/>
    <lineage>
        <taxon>Bacteria</taxon>
        <taxon>Pseudomonadati</taxon>
        <taxon>Bacteroidota</taxon>
        <taxon>Cytophagia</taxon>
        <taxon>Cytophagales</taxon>
        <taxon>Spirosomataceae</taxon>
        <taxon>Larkinella</taxon>
    </lineage>
</organism>
<sequence>MEKVTFARIWNACLPNFIDFRISTHLGPLYFSLIEIETDCEDMNYRPRLEPYLPRIGLISFQWEKAFSV</sequence>
<name>A0A7K0EIK2_9BACT</name>
<keyword evidence="2" id="KW-1185">Reference proteome</keyword>
<protein>
    <submittedName>
        <fullName evidence="1">Uncharacterized protein</fullName>
    </submittedName>
</protein>